<dbReference type="EMBL" id="APPQ01000025">
    <property type="protein sequence ID" value="ENV44667.1"/>
    <property type="molecule type" value="Genomic_DNA"/>
</dbReference>
<protein>
    <submittedName>
        <fullName evidence="3">Uncharacterized protein</fullName>
    </submittedName>
</protein>
<evidence type="ECO:0000256" key="2">
    <source>
        <dbReference type="SAM" id="Phobius"/>
    </source>
</evidence>
<evidence type="ECO:0000256" key="1">
    <source>
        <dbReference type="SAM" id="Coils"/>
    </source>
</evidence>
<name>N8Z6F1_9GAMM</name>
<feature type="transmembrane region" description="Helical" evidence="2">
    <location>
        <begin position="32"/>
        <end position="50"/>
    </location>
</feature>
<sequence length="230" mass="26757">MGITVVWLAIIFIFWFFGDLKSPISLNELGDFLAGIFAPVAFLWLVLGYVQQGKQLEQNTKALEQQEKALQLQIDEMKESVKQQQQLVSLHQFEHEQRMKSVEPLFLFFDSQVNLIGYGYENDGHEGPDYLLSFIIKNIGSEVKTVYVTNNLKQLINKFEVLSKDNSQKIEIEVDNFEWNKNTLVSEFTITYLNLYGQELSQIFKVEILFDDLKDFDIDNPDEIKINKIN</sequence>
<feature type="coiled-coil region" evidence="1">
    <location>
        <begin position="53"/>
        <end position="87"/>
    </location>
</feature>
<organism evidence="3 4">
    <name type="scientific">Acinetobacter schindleri CIP 107287</name>
    <dbReference type="NCBI Taxonomy" id="1217988"/>
    <lineage>
        <taxon>Bacteria</taxon>
        <taxon>Pseudomonadati</taxon>
        <taxon>Pseudomonadota</taxon>
        <taxon>Gammaproteobacteria</taxon>
        <taxon>Moraxellales</taxon>
        <taxon>Moraxellaceae</taxon>
        <taxon>Acinetobacter</taxon>
    </lineage>
</organism>
<dbReference type="PATRIC" id="fig|1217988.3.peg.1405"/>
<dbReference type="HOGENOM" id="CLU_089870_1_0_6"/>
<dbReference type="AlphaFoldDB" id="N8Z6F1"/>
<dbReference type="Proteomes" id="UP000018440">
    <property type="component" value="Unassembled WGS sequence"/>
</dbReference>
<keyword evidence="2" id="KW-0812">Transmembrane</keyword>
<accession>N8Z6F1</accession>
<gene>
    <name evidence="3" type="ORF">F955_01459</name>
</gene>
<comment type="caution">
    <text evidence="3">The sequence shown here is derived from an EMBL/GenBank/DDBJ whole genome shotgun (WGS) entry which is preliminary data.</text>
</comment>
<keyword evidence="2" id="KW-1133">Transmembrane helix</keyword>
<keyword evidence="1" id="KW-0175">Coiled coil</keyword>
<reference evidence="3 4" key="1">
    <citation type="submission" date="2013-02" db="EMBL/GenBank/DDBJ databases">
        <title>The Genome Sequence of Acinetobacter schindleri CIP 107287.</title>
        <authorList>
            <consortium name="The Broad Institute Genome Sequencing Platform"/>
            <consortium name="The Broad Institute Genome Sequencing Center for Infectious Disease"/>
            <person name="Cerqueira G."/>
            <person name="Feldgarden M."/>
            <person name="Courvalin P."/>
            <person name="Perichon B."/>
            <person name="Grillot-Courvalin C."/>
            <person name="Clermont D."/>
            <person name="Rocha E."/>
            <person name="Yoon E.-J."/>
            <person name="Nemec A."/>
            <person name="Walker B."/>
            <person name="Young S.K."/>
            <person name="Zeng Q."/>
            <person name="Gargeya S."/>
            <person name="Fitzgerald M."/>
            <person name="Haas B."/>
            <person name="Abouelleil A."/>
            <person name="Alvarado L."/>
            <person name="Arachchi H.M."/>
            <person name="Berlin A.M."/>
            <person name="Chapman S.B."/>
            <person name="Dewar J."/>
            <person name="Goldberg J."/>
            <person name="Griggs A."/>
            <person name="Gujja S."/>
            <person name="Hansen M."/>
            <person name="Howarth C."/>
            <person name="Imamovic A."/>
            <person name="Larimer J."/>
            <person name="McCowan C."/>
            <person name="Murphy C."/>
            <person name="Neiman D."/>
            <person name="Pearson M."/>
            <person name="Priest M."/>
            <person name="Roberts A."/>
            <person name="Saif S."/>
            <person name="Shea T."/>
            <person name="Sisk P."/>
            <person name="Sykes S."/>
            <person name="Wortman J."/>
            <person name="Nusbaum C."/>
            <person name="Birren B."/>
        </authorList>
    </citation>
    <scope>NUCLEOTIDE SEQUENCE [LARGE SCALE GENOMIC DNA]</scope>
    <source>
        <strain evidence="3 4">CIP 107287</strain>
    </source>
</reference>
<evidence type="ECO:0000313" key="3">
    <source>
        <dbReference type="EMBL" id="ENV44667.1"/>
    </source>
</evidence>
<proteinExistence type="predicted"/>
<feature type="transmembrane region" description="Helical" evidence="2">
    <location>
        <begin position="5"/>
        <end position="26"/>
    </location>
</feature>
<evidence type="ECO:0000313" key="4">
    <source>
        <dbReference type="Proteomes" id="UP000018440"/>
    </source>
</evidence>
<keyword evidence="2" id="KW-0472">Membrane</keyword>